<dbReference type="EMBL" id="JAULUE010002048">
    <property type="protein sequence ID" value="KAK5910552.1"/>
    <property type="molecule type" value="Genomic_DNA"/>
</dbReference>
<reference evidence="2 3" key="1">
    <citation type="journal article" date="2023" name="Mol. Biol. Evol.">
        <title>Genomics of Secondarily Temperate Adaptation in the Only Non-Antarctic Icefish.</title>
        <authorList>
            <person name="Rivera-Colon A.G."/>
            <person name="Rayamajhi N."/>
            <person name="Minhas B.F."/>
            <person name="Madrigal G."/>
            <person name="Bilyk K.T."/>
            <person name="Yoon V."/>
            <person name="Hune M."/>
            <person name="Gregory S."/>
            <person name="Cheng C.H.C."/>
            <person name="Catchen J.M."/>
        </authorList>
    </citation>
    <scope>NUCLEOTIDE SEQUENCE [LARGE SCALE GENOMIC DNA]</scope>
    <source>
        <strain evidence="2">JC2023a</strain>
    </source>
</reference>
<proteinExistence type="predicted"/>
<keyword evidence="3" id="KW-1185">Reference proteome</keyword>
<gene>
    <name evidence="2" type="ORF">CesoFtcFv8_004376</name>
</gene>
<protein>
    <submittedName>
        <fullName evidence="2">Uncharacterized protein</fullName>
    </submittedName>
</protein>
<accession>A0AAN8HCU1</accession>
<name>A0AAN8HCU1_9TELE</name>
<evidence type="ECO:0000313" key="3">
    <source>
        <dbReference type="Proteomes" id="UP001335648"/>
    </source>
</evidence>
<feature type="region of interest" description="Disordered" evidence="1">
    <location>
        <begin position="1"/>
        <end position="43"/>
    </location>
</feature>
<dbReference type="Proteomes" id="UP001335648">
    <property type="component" value="Unassembled WGS sequence"/>
</dbReference>
<dbReference type="AlphaFoldDB" id="A0AAN8HCU1"/>
<evidence type="ECO:0000313" key="2">
    <source>
        <dbReference type="EMBL" id="KAK5910552.1"/>
    </source>
</evidence>
<feature type="compositionally biased region" description="Basic and acidic residues" evidence="1">
    <location>
        <begin position="31"/>
        <end position="43"/>
    </location>
</feature>
<organism evidence="2 3">
    <name type="scientific">Champsocephalus esox</name>
    <name type="common">pike icefish</name>
    <dbReference type="NCBI Taxonomy" id="159716"/>
    <lineage>
        <taxon>Eukaryota</taxon>
        <taxon>Metazoa</taxon>
        <taxon>Chordata</taxon>
        <taxon>Craniata</taxon>
        <taxon>Vertebrata</taxon>
        <taxon>Euteleostomi</taxon>
        <taxon>Actinopterygii</taxon>
        <taxon>Neopterygii</taxon>
        <taxon>Teleostei</taxon>
        <taxon>Neoteleostei</taxon>
        <taxon>Acanthomorphata</taxon>
        <taxon>Eupercaria</taxon>
        <taxon>Perciformes</taxon>
        <taxon>Notothenioidei</taxon>
        <taxon>Channichthyidae</taxon>
        <taxon>Champsocephalus</taxon>
    </lineage>
</organism>
<sequence length="103" mass="11941">MHRVRTGRPAAPHIDTPLVHPASEGAGSPDRTPRFKEKESTKRLQRSDAIRAIISHRRTFWDLPPPPLPPLPHYPIPDFLWWRSSESFSLNWESWDVSEPTEL</sequence>
<evidence type="ECO:0000256" key="1">
    <source>
        <dbReference type="SAM" id="MobiDB-lite"/>
    </source>
</evidence>
<comment type="caution">
    <text evidence="2">The sequence shown here is derived from an EMBL/GenBank/DDBJ whole genome shotgun (WGS) entry which is preliminary data.</text>
</comment>